<name>A0A975JXG4_9MYCO</name>
<dbReference type="Gene3D" id="3.30.10.20">
    <property type="match status" value="1"/>
</dbReference>
<protein>
    <recommendedName>
        <fullName evidence="4">PASTA domain-containing protein</fullName>
    </recommendedName>
</protein>
<dbReference type="AlphaFoldDB" id="A0A975JXG4"/>
<feature type="signal peptide" evidence="1">
    <location>
        <begin position="1"/>
        <end position="28"/>
    </location>
</feature>
<accession>A0A975JXG4</accession>
<dbReference type="EMBL" id="CP046600">
    <property type="protein sequence ID" value="QUR67115.1"/>
    <property type="molecule type" value="Genomic_DNA"/>
</dbReference>
<keyword evidence="1" id="KW-0732">Signal</keyword>
<proteinExistence type="predicted"/>
<dbReference type="KEGG" id="mspg:F6B93_08385"/>
<gene>
    <name evidence="2" type="ORF">F6B93_08385</name>
</gene>
<sequence length="111" mass="12204">MKYRSGAVSIVSAVVAIAGFGLAPMAFADDPSWTMPNLIGKDLQFAQDAIQSLTRDQVWYTGSRDLTGQDRMQIVDRNWQVCSSTPRPGSRFTTDTNITFGVVRVDSEICP</sequence>
<evidence type="ECO:0000256" key="1">
    <source>
        <dbReference type="SAM" id="SignalP"/>
    </source>
</evidence>
<keyword evidence="3" id="KW-1185">Reference proteome</keyword>
<dbReference type="Proteomes" id="UP000682202">
    <property type="component" value="Chromosome"/>
</dbReference>
<evidence type="ECO:0000313" key="3">
    <source>
        <dbReference type="Proteomes" id="UP000682202"/>
    </source>
</evidence>
<evidence type="ECO:0000313" key="2">
    <source>
        <dbReference type="EMBL" id="QUR67115.1"/>
    </source>
</evidence>
<feature type="chain" id="PRO_5037930131" description="PASTA domain-containing protein" evidence="1">
    <location>
        <begin position="29"/>
        <end position="111"/>
    </location>
</feature>
<organism evidence="2 3">
    <name type="scientific">Mycobacterium spongiae</name>
    <dbReference type="NCBI Taxonomy" id="886343"/>
    <lineage>
        <taxon>Bacteria</taxon>
        <taxon>Bacillati</taxon>
        <taxon>Actinomycetota</taxon>
        <taxon>Actinomycetes</taxon>
        <taxon>Mycobacteriales</taxon>
        <taxon>Mycobacteriaceae</taxon>
        <taxon>Mycobacterium</taxon>
    </lineage>
</organism>
<evidence type="ECO:0008006" key="4">
    <source>
        <dbReference type="Google" id="ProtNLM"/>
    </source>
</evidence>
<reference evidence="2" key="1">
    <citation type="submission" date="2019-12" db="EMBL/GenBank/DDBJ databases">
        <title>Mycobacterium spongiae sp. nov.</title>
        <authorList>
            <person name="Stinear T."/>
        </authorList>
    </citation>
    <scope>NUCLEOTIDE SEQUENCE</scope>
    <source>
        <strain evidence="2">FSD4b-SM</strain>
    </source>
</reference>